<dbReference type="Proteomes" id="UP000191672">
    <property type="component" value="Unassembled WGS sequence"/>
</dbReference>
<dbReference type="EMBL" id="MDYN01000008">
    <property type="protein sequence ID" value="OQD86100.1"/>
    <property type="molecule type" value="Genomic_DNA"/>
</dbReference>
<gene>
    <name evidence="2" type="ORF">PENANT_c008G10612</name>
</gene>
<dbReference type="AlphaFoldDB" id="A0A1V6QA38"/>
<protein>
    <submittedName>
        <fullName evidence="2">Uncharacterized protein</fullName>
    </submittedName>
</protein>
<evidence type="ECO:0000313" key="3">
    <source>
        <dbReference type="Proteomes" id="UP000191672"/>
    </source>
</evidence>
<name>A0A1V6QA38_9EURO</name>
<feature type="region of interest" description="Disordered" evidence="1">
    <location>
        <begin position="191"/>
        <end position="223"/>
    </location>
</feature>
<feature type="compositionally biased region" description="Basic and acidic residues" evidence="1">
    <location>
        <begin position="271"/>
        <end position="280"/>
    </location>
</feature>
<accession>A0A1V6QA38</accession>
<comment type="caution">
    <text evidence="2">The sequence shown here is derived from an EMBL/GenBank/DDBJ whole genome shotgun (WGS) entry which is preliminary data.</text>
</comment>
<evidence type="ECO:0000313" key="2">
    <source>
        <dbReference type="EMBL" id="OQD86100.1"/>
    </source>
</evidence>
<proteinExistence type="predicted"/>
<organism evidence="2 3">
    <name type="scientific">Penicillium antarcticum</name>
    <dbReference type="NCBI Taxonomy" id="416450"/>
    <lineage>
        <taxon>Eukaryota</taxon>
        <taxon>Fungi</taxon>
        <taxon>Dikarya</taxon>
        <taxon>Ascomycota</taxon>
        <taxon>Pezizomycotina</taxon>
        <taxon>Eurotiomycetes</taxon>
        <taxon>Eurotiomycetidae</taxon>
        <taxon>Eurotiales</taxon>
        <taxon>Aspergillaceae</taxon>
        <taxon>Penicillium</taxon>
    </lineage>
</organism>
<dbReference type="STRING" id="416450.A0A1V6QA38"/>
<reference evidence="3" key="1">
    <citation type="journal article" date="2017" name="Nat. Microbiol.">
        <title>Global analysis of biosynthetic gene clusters reveals vast potential of secondary metabolite production in Penicillium species.</title>
        <authorList>
            <person name="Nielsen J.C."/>
            <person name="Grijseels S."/>
            <person name="Prigent S."/>
            <person name="Ji B."/>
            <person name="Dainat J."/>
            <person name="Nielsen K.F."/>
            <person name="Frisvad J.C."/>
            <person name="Workman M."/>
            <person name="Nielsen J."/>
        </authorList>
    </citation>
    <scope>NUCLEOTIDE SEQUENCE [LARGE SCALE GENOMIC DNA]</scope>
    <source>
        <strain evidence="3">IBT 31811</strain>
    </source>
</reference>
<feature type="compositionally biased region" description="Basic residues" evidence="1">
    <location>
        <begin position="242"/>
        <end position="251"/>
    </location>
</feature>
<evidence type="ECO:0000256" key="1">
    <source>
        <dbReference type="SAM" id="MobiDB-lite"/>
    </source>
</evidence>
<feature type="region of interest" description="Disordered" evidence="1">
    <location>
        <begin position="236"/>
        <end position="298"/>
    </location>
</feature>
<keyword evidence="3" id="KW-1185">Reference proteome</keyword>
<sequence length="298" mass="33618">MTIRKWRKTNPQYRSLSRQTRALGFEIGAAFRYHKRDEGRRKDRSLASIANYSQGGDISPDIIAEEYDPVIWQSLWWHPDAAFCQKTYLNLPHTMIVLQMTVELDDRIFQVEVLTALTIMLTLLEGDRFELHNTVPVMVISVMGRMQVRVLQFHYSREGLVVTKTRFMSFATDESTTIGLGVLMGLMSSKTSGNTKDPSNILKPVSPPTTPTQASSEPPVVDPNLTASRRILQALHVGKYSSRAKRSRSKTHGIPDFDPQPPNQISAPTHKAQEDTKEQKPPGSHFAYPEQLFTGPPD</sequence>